<comment type="caution">
    <text evidence="1">The sequence shown here is derived from an EMBL/GenBank/DDBJ whole genome shotgun (WGS) entry which is preliminary data.</text>
</comment>
<name>A0ACC0AZE8_CATRO</name>
<gene>
    <name evidence="1" type="ORF">M9H77_16103</name>
</gene>
<reference evidence="2" key="1">
    <citation type="journal article" date="2023" name="Nat. Plants">
        <title>Single-cell RNA sequencing provides a high-resolution roadmap for understanding the multicellular compartmentation of specialized metabolism.</title>
        <authorList>
            <person name="Sun S."/>
            <person name="Shen X."/>
            <person name="Li Y."/>
            <person name="Li Y."/>
            <person name="Wang S."/>
            <person name="Li R."/>
            <person name="Zhang H."/>
            <person name="Shen G."/>
            <person name="Guo B."/>
            <person name="Wei J."/>
            <person name="Xu J."/>
            <person name="St-Pierre B."/>
            <person name="Chen S."/>
            <person name="Sun C."/>
        </authorList>
    </citation>
    <scope>NUCLEOTIDE SEQUENCE [LARGE SCALE GENOMIC DNA]</scope>
</reference>
<evidence type="ECO:0000313" key="1">
    <source>
        <dbReference type="EMBL" id="KAI5666250.1"/>
    </source>
</evidence>
<keyword evidence="2" id="KW-1185">Reference proteome</keyword>
<protein>
    <submittedName>
        <fullName evidence="1">Uncharacterized protein</fullName>
    </submittedName>
</protein>
<proteinExistence type="predicted"/>
<evidence type="ECO:0000313" key="2">
    <source>
        <dbReference type="Proteomes" id="UP001060085"/>
    </source>
</evidence>
<organism evidence="1 2">
    <name type="scientific">Catharanthus roseus</name>
    <name type="common">Madagascar periwinkle</name>
    <name type="synonym">Vinca rosea</name>
    <dbReference type="NCBI Taxonomy" id="4058"/>
    <lineage>
        <taxon>Eukaryota</taxon>
        <taxon>Viridiplantae</taxon>
        <taxon>Streptophyta</taxon>
        <taxon>Embryophyta</taxon>
        <taxon>Tracheophyta</taxon>
        <taxon>Spermatophyta</taxon>
        <taxon>Magnoliopsida</taxon>
        <taxon>eudicotyledons</taxon>
        <taxon>Gunneridae</taxon>
        <taxon>Pentapetalae</taxon>
        <taxon>asterids</taxon>
        <taxon>lamiids</taxon>
        <taxon>Gentianales</taxon>
        <taxon>Apocynaceae</taxon>
        <taxon>Rauvolfioideae</taxon>
        <taxon>Vinceae</taxon>
        <taxon>Catharanthinae</taxon>
        <taxon>Catharanthus</taxon>
    </lineage>
</organism>
<dbReference type="EMBL" id="CM044704">
    <property type="protein sequence ID" value="KAI5666250.1"/>
    <property type="molecule type" value="Genomic_DNA"/>
</dbReference>
<dbReference type="Proteomes" id="UP001060085">
    <property type="component" value="Linkage Group LG04"/>
</dbReference>
<accession>A0ACC0AZE8</accession>
<sequence>MLESQLPAGASWIGFALQVKLHWHSRLHSISLQKYNRIGRCCFLQQSKSVGSPKLIDHRFASLSRKIRFVKADDVESNVPTTLTPVQEANVEKSNKQRLAAICGGAAVALLVVIVLALLYFCLTRLKRLTRRSSVAESSFPSSSVEWRRTGSHISVAQFPWDANDFREFTLLDLEQATGNFDERNFIGEGTFGKAYKGLLEDGTIVVVKRCIRFTNKSLLYEVKHIANINHKHLVKLVGFCDENHQQFLVNDYHLNGNVGSHLYDTEGLPIGKLDVLQRISIAIGAAKGLEHLHSLLPPIPHMRFRTSNVLVDENFTAKVSDFGIFKFVFDYNTLPSSATDCFLDPELISFKNVTAKFDVYSFGVFLLELISGREAIFQQNLVLQAKDLGKFEDFVDKTIRKHSMETMREMLDLALLCVDGSVNRPSMENVVEELERIQREIKGYDTIEEIGNVTLGSELFNGSSSAGVQSPIS</sequence>